<evidence type="ECO:0000256" key="2">
    <source>
        <dbReference type="ARBA" id="ARBA00023015"/>
    </source>
</evidence>
<accession>A0A0U1LKV8</accession>
<evidence type="ECO:0000256" key="3">
    <source>
        <dbReference type="ARBA" id="ARBA00023163"/>
    </source>
</evidence>
<comment type="subcellular location">
    <subcellularLocation>
        <location evidence="1">Nucleus</location>
    </subcellularLocation>
</comment>
<keyword evidence="4" id="KW-0539">Nucleus</keyword>
<keyword evidence="7" id="KW-1185">Reference proteome</keyword>
<name>A0A0U1LKV8_TALIS</name>
<proteinExistence type="predicted"/>
<evidence type="ECO:0000313" key="6">
    <source>
        <dbReference type="EMBL" id="CRG83638.1"/>
    </source>
</evidence>
<dbReference type="CDD" id="cd12148">
    <property type="entry name" value="fungal_TF_MHR"/>
    <property type="match status" value="1"/>
</dbReference>
<dbReference type="GO" id="GO:0003677">
    <property type="term" value="F:DNA binding"/>
    <property type="evidence" value="ECO:0007669"/>
    <property type="project" value="InterPro"/>
</dbReference>
<sequence>MILTFVGDTQIKDDRNSLDQALAGTTNSEAAQRKQSKRDQFLQNFKTPIAAVEDELDHDTIPDAAYAGDDRDDLDDLDDLGCSFGRMSLGERVGGLFRPRIGDELRQSLHSHPVRATDAAELPRSQAKVGPSSSSPELTFVPSMAIIFGAGASNDEWIALLPSRTHAPCIDQVSHNVTTLWELIDGREQIPASLGTIVFSVMLASVISMSAENILTQFHNSKQEIGNRLQLGTELALSKRNLLRSNKMEVLQVFVTYLLLMCLEISRAHSALVGLAIRLDECMGYNHDPTEYGFSPVERQVRRLIWYQICYLDLNTSEAQGPRPFIQSTGYSCKLPLDNNLHNSSSSPISGPVTRWNDLVFSAIRFECQEMHRSCLVLAKRVDLKKLSLTEALSRVERFNIEMHRKYETAQNEDLQPLQHAARVVRKLSIGLLYLTHLHWYMNSVNYSIPDRLRQIVLTKGTEALETAVELDTAPDLHQWAWYSLAYQRYHTALWYYLKTSLSHFATLQIESGNFLTLYSPAHCLVWKTCLP</sequence>
<dbReference type="Proteomes" id="UP000054383">
    <property type="component" value="Unassembled WGS sequence"/>
</dbReference>
<dbReference type="STRING" id="28573.A0A0U1LKV8"/>
<dbReference type="PANTHER" id="PTHR31001:SF40">
    <property type="entry name" value="ZN(II)2CYS6 TRANSCRIPTION FACTOR (EUROFUNG)"/>
    <property type="match status" value="1"/>
</dbReference>
<dbReference type="GO" id="GO:0005634">
    <property type="term" value="C:nucleus"/>
    <property type="evidence" value="ECO:0007669"/>
    <property type="project" value="UniProtKB-SubCell"/>
</dbReference>
<evidence type="ECO:0000313" key="7">
    <source>
        <dbReference type="Proteomes" id="UP000054383"/>
    </source>
</evidence>
<reference evidence="6 7" key="1">
    <citation type="submission" date="2015-04" db="EMBL/GenBank/DDBJ databases">
        <authorList>
            <person name="Syromyatnikov M.Y."/>
            <person name="Popov V.N."/>
        </authorList>
    </citation>
    <scope>NUCLEOTIDE SEQUENCE [LARGE SCALE GENOMIC DNA]</scope>
    <source>
        <strain evidence="6">WF-38-12</strain>
    </source>
</reference>
<dbReference type="GO" id="GO:0008270">
    <property type="term" value="F:zinc ion binding"/>
    <property type="evidence" value="ECO:0007669"/>
    <property type="project" value="InterPro"/>
</dbReference>
<dbReference type="InterPro" id="IPR050613">
    <property type="entry name" value="Sec_Metabolite_Reg"/>
</dbReference>
<evidence type="ECO:0000256" key="4">
    <source>
        <dbReference type="ARBA" id="ARBA00023242"/>
    </source>
</evidence>
<dbReference type="InterPro" id="IPR007219">
    <property type="entry name" value="XnlR_reg_dom"/>
</dbReference>
<organism evidence="6 7">
    <name type="scientific">Talaromyces islandicus</name>
    <name type="common">Penicillium islandicum</name>
    <dbReference type="NCBI Taxonomy" id="28573"/>
    <lineage>
        <taxon>Eukaryota</taxon>
        <taxon>Fungi</taxon>
        <taxon>Dikarya</taxon>
        <taxon>Ascomycota</taxon>
        <taxon>Pezizomycotina</taxon>
        <taxon>Eurotiomycetes</taxon>
        <taxon>Eurotiomycetidae</taxon>
        <taxon>Eurotiales</taxon>
        <taxon>Trichocomaceae</taxon>
        <taxon>Talaromyces</taxon>
        <taxon>Talaromyces sect. Islandici</taxon>
    </lineage>
</organism>
<gene>
    <name evidence="6" type="ORF">PISL3812_00992</name>
</gene>
<dbReference type="GO" id="GO:0006351">
    <property type="term" value="P:DNA-templated transcription"/>
    <property type="evidence" value="ECO:0007669"/>
    <property type="project" value="InterPro"/>
</dbReference>
<keyword evidence="3" id="KW-0804">Transcription</keyword>
<dbReference type="PANTHER" id="PTHR31001">
    <property type="entry name" value="UNCHARACTERIZED TRANSCRIPTIONAL REGULATORY PROTEIN"/>
    <property type="match status" value="1"/>
</dbReference>
<dbReference type="AlphaFoldDB" id="A0A0U1LKV8"/>
<dbReference type="Pfam" id="PF04082">
    <property type="entry name" value="Fungal_trans"/>
    <property type="match status" value="1"/>
</dbReference>
<evidence type="ECO:0000259" key="5">
    <source>
        <dbReference type="Pfam" id="PF04082"/>
    </source>
</evidence>
<protein>
    <submittedName>
        <fullName evidence="6">Putative transcriptional regulatory protein C139,03</fullName>
    </submittedName>
</protein>
<dbReference type="OMA" id="IMADIDW"/>
<dbReference type="EMBL" id="CVMT01000001">
    <property type="protein sequence ID" value="CRG83638.1"/>
    <property type="molecule type" value="Genomic_DNA"/>
</dbReference>
<feature type="domain" description="Xylanolytic transcriptional activator regulatory" evidence="5">
    <location>
        <begin position="200"/>
        <end position="347"/>
    </location>
</feature>
<dbReference type="OrthoDB" id="424974at2759"/>
<keyword evidence="2" id="KW-0805">Transcription regulation</keyword>
<evidence type="ECO:0000256" key="1">
    <source>
        <dbReference type="ARBA" id="ARBA00004123"/>
    </source>
</evidence>